<dbReference type="EMBL" id="RBZP01000008">
    <property type="protein sequence ID" value="RKQ33053.1"/>
    <property type="molecule type" value="Genomic_DNA"/>
</dbReference>
<sequence>MVTSPNQIVAQEEGVPSYAKWGKLAMQETKKRYSNAEIIDYLYIGKESQGENSVEKFKLWLKKEDREFGVYIDITFHSETEEVISIEFEETDR</sequence>
<keyword evidence="2" id="KW-1185">Reference proteome</keyword>
<dbReference type="Pfam" id="PF13028">
    <property type="entry name" value="DUF3889"/>
    <property type="match status" value="1"/>
</dbReference>
<dbReference type="AlphaFoldDB" id="A0A495A0V3"/>
<protein>
    <submittedName>
        <fullName evidence="1">DUF3889 domain-containing protein</fullName>
    </submittedName>
</protein>
<dbReference type="InterPro" id="IPR024987">
    <property type="entry name" value="DUF3889"/>
</dbReference>
<evidence type="ECO:0000313" key="1">
    <source>
        <dbReference type="EMBL" id="RKQ33053.1"/>
    </source>
</evidence>
<organism evidence="1 2">
    <name type="scientific">Oceanobacillus halophilus</name>
    <dbReference type="NCBI Taxonomy" id="930130"/>
    <lineage>
        <taxon>Bacteria</taxon>
        <taxon>Bacillati</taxon>
        <taxon>Bacillota</taxon>
        <taxon>Bacilli</taxon>
        <taxon>Bacillales</taxon>
        <taxon>Bacillaceae</taxon>
        <taxon>Oceanobacillus</taxon>
    </lineage>
</organism>
<dbReference type="Proteomes" id="UP000269301">
    <property type="component" value="Unassembled WGS sequence"/>
</dbReference>
<reference evidence="1 2" key="1">
    <citation type="journal article" date="2016" name="Int. J. Syst. Evol. Microbiol.">
        <title>Oceanobacillus halophilus sp. nov., a novel moderately halophilic bacterium from a hypersaline lake.</title>
        <authorList>
            <person name="Amoozegar M.A."/>
            <person name="Bagheri M."/>
            <person name="Makhdoumi A."/>
            <person name="Nikou M.M."/>
            <person name="Fazeli S.A.S."/>
            <person name="Schumann P."/>
            <person name="Sproer C."/>
            <person name="Sanchez-Porro C."/>
            <person name="Ventosa A."/>
        </authorList>
    </citation>
    <scope>NUCLEOTIDE SEQUENCE [LARGE SCALE GENOMIC DNA]</scope>
    <source>
        <strain evidence="1 2">DSM 23996</strain>
    </source>
</reference>
<gene>
    <name evidence="1" type="ORF">D8M06_11090</name>
</gene>
<dbReference type="OrthoDB" id="2377048at2"/>
<dbReference type="Gene3D" id="3.10.450.390">
    <property type="entry name" value="Protein of unknown function DUF3889"/>
    <property type="match status" value="1"/>
</dbReference>
<accession>A0A495A0V3</accession>
<proteinExistence type="predicted"/>
<name>A0A495A0V3_9BACI</name>
<comment type="caution">
    <text evidence="1">The sequence shown here is derived from an EMBL/GenBank/DDBJ whole genome shotgun (WGS) entry which is preliminary data.</text>
</comment>
<evidence type="ECO:0000313" key="2">
    <source>
        <dbReference type="Proteomes" id="UP000269301"/>
    </source>
</evidence>